<organism evidence="1 2">
    <name type="scientific">Bdellovibrio reynosensis</name>
    <dbReference type="NCBI Taxonomy" id="2835041"/>
    <lineage>
        <taxon>Bacteria</taxon>
        <taxon>Pseudomonadati</taxon>
        <taxon>Bdellovibrionota</taxon>
        <taxon>Bdellovibrionia</taxon>
        <taxon>Bdellovibrionales</taxon>
        <taxon>Pseudobdellovibrionaceae</taxon>
        <taxon>Bdellovibrio</taxon>
    </lineage>
</organism>
<gene>
    <name evidence="1" type="ORF">MNR06_13655</name>
</gene>
<dbReference type="RefSeq" id="WP_243536917.1">
    <property type="nucleotide sequence ID" value="NZ_CP093442.1"/>
</dbReference>
<accession>A0ABY4C6Z5</accession>
<evidence type="ECO:0000313" key="2">
    <source>
        <dbReference type="Proteomes" id="UP000830116"/>
    </source>
</evidence>
<evidence type="ECO:0000313" key="1">
    <source>
        <dbReference type="EMBL" id="UOF00743.1"/>
    </source>
</evidence>
<proteinExistence type="predicted"/>
<protein>
    <submittedName>
        <fullName evidence="1">Uncharacterized protein</fullName>
    </submittedName>
</protein>
<name>A0ABY4C6Z5_9BACT</name>
<dbReference type="Proteomes" id="UP000830116">
    <property type="component" value="Chromosome"/>
</dbReference>
<keyword evidence="2" id="KW-1185">Reference proteome</keyword>
<dbReference type="EMBL" id="CP093442">
    <property type="protein sequence ID" value="UOF00743.1"/>
    <property type="molecule type" value="Genomic_DNA"/>
</dbReference>
<reference evidence="1" key="1">
    <citation type="submission" date="2022-03" db="EMBL/GenBank/DDBJ databases">
        <title>Genome Identification and Characterization of new species Bdellovibrio reynosense LBG001 sp. nov. from a Mexico soil sample.</title>
        <authorList>
            <person name="Camilli A."/>
            <person name="Ajao Y."/>
            <person name="Guo X."/>
        </authorList>
    </citation>
    <scope>NUCLEOTIDE SEQUENCE</scope>
    <source>
        <strain evidence="1">LBG001</strain>
    </source>
</reference>
<sequence length="64" mass="6737">MKILIYTSSAIAAIITLGFVYWAMGGLGPKAAQASKVIVEKVYVEVPKAGRTDAPSLEGVKAQK</sequence>